<dbReference type="EMBL" id="QHJG01000025">
    <property type="protein sequence ID" value="PWY54917.1"/>
    <property type="molecule type" value="Genomic_DNA"/>
</dbReference>
<accession>A0A317U280</accession>
<protein>
    <submittedName>
        <fullName evidence="1">Uncharacterized protein</fullName>
    </submittedName>
</protein>
<name>A0A317U280_9GAMM</name>
<evidence type="ECO:0000313" key="2">
    <source>
        <dbReference type="Proteomes" id="UP000247152"/>
    </source>
</evidence>
<proteinExistence type="predicted"/>
<evidence type="ECO:0000313" key="1">
    <source>
        <dbReference type="EMBL" id="PWY54917.1"/>
    </source>
</evidence>
<comment type="caution">
    <text evidence="1">The sequence shown here is derived from an EMBL/GenBank/DDBJ whole genome shotgun (WGS) entry which is preliminary data.</text>
</comment>
<dbReference type="Proteomes" id="UP000247152">
    <property type="component" value="Unassembled WGS sequence"/>
</dbReference>
<sequence length="81" mass="9172">MLFKSYFILLVMFRSVYLGFTIKQSDFYDGAATDNIPSNKAQTRTVIEGHFSLTTYVIDGVFHILGVTYFGTKFIGPLSFI</sequence>
<reference evidence="1 2" key="1">
    <citation type="submission" date="2018-05" db="EMBL/GenBank/DDBJ databases">
        <title>Legionella qingyii sp.nov., whole genome shotgun sequence.</title>
        <authorList>
            <person name="Wu H."/>
            <person name="Zhu Q."/>
            <person name="Hu C."/>
        </authorList>
    </citation>
    <scope>NUCLEOTIDE SEQUENCE [LARGE SCALE GENOMIC DNA]</scope>
    <source>
        <strain evidence="1 2">HEB18</strain>
    </source>
</reference>
<gene>
    <name evidence="1" type="ORF">DGG96_14580</name>
</gene>
<dbReference type="AlphaFoldDB" id="A0A317U280"/>
<organism evidence="1 2">
    <name type="scientific">Legionella qingyii</name>
    <dbReference type="NCBI Taxonomy" id="2184757"/>
    <lineage>
        <taxon>Bacteria</taxon>
        <taxon>Pseudomonadati</taxon>
        <taxon>Pseudomonadota</taxon>
        <taxon>Gammaproteobacteria</taxon>
        <taxon>Legionellales</taxon>
        <taxon>Legionellaceae</taxon>
        <taxon>Legionella</taxon>
    </lineage>
</organism>